<evidence type="ECO:0000313" key="3">
    <source>
        <dbReference type="Proteomes" id="UP000183447"/>
    </source>
</evidence>
<evidence type="ECO:0000256" key="1">
    <source>
        <dbReference type="SAM" id="MobiDB-lite"/>
    </source>
</evidence>
<evidence type="ECO:0000313" key="2">
    <source>
        <dbReference type="EMBL" id="SFZ80828.1"/>
    </source>
</evidence>
<organism evidence="2 3">
    <name type="scientific">Devosia enhydra</name>
    <dbReference type="NCBI Taxonomy" id="665118"/>
    <lineage>
        <taxon>Bacteria</taxon>
        <taxon>Pseudomonadati</taxon>
        <taxon>Pseudomonadota</taxon>
        <taxon>Alphaproteobacteria</taxon>
        <taxon>Hyphomicrobiales</taxon>
        <taxon>Devosiaceae</taxon>
        <taxon>Devosia</taxon>
    </lineage>
</organism>
<dbReference type="AlphaFoldDB" id="A0A1K2HSM6"/>
<dbReference type="Proteomes" id="UP000183447">
    <property type="component" value="Unassembled WGS sequence"/>
</dbReference>
<dbReference type="EMBL" id="FPKU01000001">
    <property type="protein sequence ID" value="SFZ80828.1"/>
    <property type="molecule type" value="Genomic_DNA"/>
</dbReference>
<protein>
    <submittedName>
        <fullName evidence="2">Uncharacterized protein</fullName>
    </submittedName>
</protein>
<keyword evidence="3" id="KW-1185">Reference proteome</keyword>
<name>A0A1K2HSM6_9HYPH</name>
<dbReference type="RefSeq" id="WP_072338525.1">
    <property type="nucleotide sequence ID" value="NZ_FPKU01000001.1"/>
</dbReference>
<feature type="region of interest" description="Disordered" evidence="1">
    <location>
        <begin position="156"/>
        <end position="204"/>
    </location>
</feature>
<dbReference type="OrthoDB" id="8242966at2"/>
<sequence>MNIKTVPNQTDIDIEASQTLVDFDRAARELAANVLRLVAGGGRAHGLSENVDNLYDAIDRYHKVHHAYPSQHQWNQALNVNAAWFELNSRGIDESLSPENMDERQRLAFDRAIAISGIRDGMLQMAASMLMHQIPQQAAGEAKFYENFHHLIDLQERSRDHHHRLPRQRGENDGGQAKLRRALEGSNNARPKKRKAPAKPNLDT</sequence>
<proteinExistence type="predicted"/>
<gene>
    <name evidence="2" type="ORF">SAMN02983003_0157</name>
</gene>
<reference evidence="2 3" key="1">
    <citation type="submission" date="2016-11" db="EMBL/GenBank/DDBJ databases">
        <authorList>
            <person name="Jaros S."/>
            <person name="Januszkiewicz K."/>
            <person name="Wedrychowicz H."/>
        </authorList>
    </citation>
    <scope>NUCLEOTIDE SEQUENCE [LARGE SCALE GENOMIC DNA]</scope>
    <source>
        <strain evidence="2 3">ATCC 23634</strain>
    </source>
</reference>
<accession>A0A1K2HSM6</accession>